<dbReference type="EMBL" id="JAFCIX010000403">
    <property type="protein sequence ID" value="KAH6591644.1"/>
    <property type="molecule type" value="Genomic_DNA"/>
</dbReference>
<evidence type="ECO:0008006" key="7">
    <source>
        <dbReference type="Google" id="ProtNLM"/>
    </source>
</evidence>
<keyword evidence="3" id="KW-0963">Cytoplasm</keyword>
<evidence type="ECO:0000256" key="1">
    <source>
        <dbReference type="ARBA" id="ARBA00004123"/>
    </source>
</evidence>
<keyword evidence="6" id="KW-1185">Reference proteome</keyword>
<dbReference type="InterPro" id="IPR010736">
    <property type="entry name" value="SHIPPO-rpt"/>
</dbReference>
<organism evidence="5 6">
    <name type="scientific">Batrachochytrium salamandrivorans</name>
    <dbReference type="NCBI Taxonomy" id="1357716"/>
    <lineage>
        <taxon>Eukaryota</taxon>
        <taxon>Fungi</taxon>
        <taxon>Fungi incertae sedis</taxon>
        <taxon>Chytridiomycota</taxon>
        <taxon>Chytridiomycota incertae sedis</taxon>
        <taxon>Chytridiomycetes</taxon>
        <taxon>Rhizophydiales</taxon>
        <taxon>Rhizophydiales incertae sedis</taxon>
        <taxon>Batrachochytrium</taxon>
    </lineage>
</organism>
<dbReference type="Proteomes" id="UP001648503">
    <property type="component" value="Unassembled WGS sequence"/>
</dbReference>
<evidence type="ECO:0000313" key="6">
    <source>
        <dbReference type="Proteomes" id="UP001648503"/>
    </source>
</evidence>
<evidence type="ECO:0000256" key="3">
    <source>
        <dbReference type="ARBA" id="ARBA00022490"/>
    </source>
</evidence>
<comment type="caution">
    <text evidence="5">The sequence shown here is derived from an EMBL/GenBank/DDBJ whole genome shotgun (WGS) entry which is preliminary data.</text>
</comment>
<name>A0ABQ8F3S8_9FUNG</name>
<keyword evidence="4" id="KW-0539">Nucleus</keyword>
<proteinExistence type="predicted"/>
<evidence type="ECO:0000313" key="5">
    <source>
        <dbReference type="EMBL" id="KAH6591644.1"/>
    </source>
</evidence>
<evidence type="ECO:0000256" key="4">
    <source>
        <dbReference type="ARBA" id="ARBA00023242"/>
    </source>
</evidence>
<protein>
    <recommendedName>
        <fullName evidence="7">O(6)-methylguanine-induced apoptosis 2</fullName>
    </recommendedName>
</protein>
<dbReference type="PANTHER" id="PTHR35678">
    <property type="entry name" value="PROTEIN STPG4"/>
    <property type="match status" value="1"/>
</dbReference>
<accession>A0ABQ8F3S8</accession>
<dbReference type="Pfam" id="PF07004">
    <property type="entry name" value="SHIPPO-rpt"/>
    <property type="match status" value="2"/>
</dbReference>
<comment type="subcellular location">
    <subcellularLocation>
        <location evidence="2">Cytoplasm</location>
    </subcellularLocation>
    <subcellularLocation>
        <location evidence="1">Nucleus</location>
    </subcellularLocation>
</comment>
<reference evidence="5 6" key="1">
    <citation type="submission" date="2021-02" db="EMBL/GenBank/DDBJ databases">
        <title>Variation within the Batrachochytrium salamandrivorans European outbreak.</title>
        <authorList>
            <person name="Kelly M."/>
            <person name="Pasmans F."/>
            <person name="Shea T.P."/>
            <person name="Munoz J.F."/>
            <person name="Carranza S."/>
            <person name="Cuomo C.A."/>
            <person name="Martel A."/>
        </authorList>
    </citation>
    <scope>NUCLEOTIDE SEQUENCE [LARGE SCALE GENOMIC DNA]</scope>
    <source>
        <strain evidence="5 6">AMFP18/2</strain>
    </source>
</reference>
<sequence>MANIASVIFSDKPISKTFKHKIPEDKSHRLDIYTQPPTIPTKFQTIHYSDSESKAFNSTSQRFEQRINDLPGAGHYANAAEKLEGMLVDASKSKRGYGVGFTSHSRRFVKPPTNLETTLSTSPALYYPRTPVYSFSVAHSLSSSFHSPIIGDVPSANRSDGISSHFVRTRWASKPTPGPGDYTPLIKGRSARTFQQYGNGAESVFNSQTVRSKLGAGGSIPGKDAPAPGAYNIMLADGTTQRSNAGAKAAFKATPRYSHISSNLHVPGPGAYDIAQRESNTRLVVKRGNVGRISVLPLRSTTPLSSQIAIPGSGMTPAAFPGPGHYNIAQCDDALHRTPPILRSDFISRAPRFFDHQLKGPPGPGFYHPIGDIKFRSFHLNMDKQWS</sequence>
<evidence type="ECO:0000256" key="2">
    <source>
        <dbReference type="ARBA" id="ARBA00004496"/>
    </source>
</evidence>
<dbReference type="PANTHER" id="PTHR35678:SF1">
    <property type="entry name" value="PROTEIN STPG4"/>
    <property type="match status" value="1"/>
</dbReference>
<gene>
    <name evidence="5" type="ORF">BASA50_008617</name>
</gene>